<keyword evidence="2" id="KW-0732">Signal</keyword>
<keyword evidence="4" id="KW-1185">Reference proteome</keyword>
<accession>A0A833VBS1</accession>
<dbReference type="AlphaFoldDB" id="A0A833VBS1"/>
<gene>
    <name evidence="3" type="ORF">FCM35_KLT02394</name>
</gene>
<proteinExistence type="predicted"/>
<evidence type="ECO:0000256" key="2">
    <source>
        <dbReference type="SAM" id="SignalP"/>
    </source>
</evidence>
<name>A0A833VBS1_9POAL</name>
<evidence type="ECO:0000313" key="4">
    <source>
        <dbReference type="Proteomes" id="UP000623129"/>
    </source>
</evidence>
<dbReference type="Proteomes" id="UP000623129">
    <property type="component" value="Unassembled WGS sequence"/>
</dbReference>
<dbReference type="EMBL" id="SWLB01000011">
    <property type="protein sequence ID" value="KAF3332817.1"/>
    <property type="molecule type" value="Genomic_DNA"/>
</dbReference>
<dbReference type="PROSITE" id="PS51257">
    <property type="entry name" value="PROKAR_LIPOPROTEIN"/>
    <property type="match status" value="1"/>
</dbReference>
<sequence>MSTLRSNSIALFLSCLILLSCFGLALSVNCNIPRKMVAASKFAYGAGYGCSNIRDPPDDKPGHRYAQGGRLGKPTIPSSPIPGRSRYAGVINAPPPSIA</sequence>
<reference evidence="3" key="1">
    <citation type="submission" date="2020-01" db="EMBL/GenBank/DDBJ databases">
        <title>Genome sequence of Kobresia littledalei, the first chromosome-level genome in the family Cyperaceae.</title>
        <authorList>
            <person name="Qu G."/>
        </authorList>
    </citation>
    <scope>NUCLEOTIDE SEQUENCE</scope>
    <source>
        <strain evidence="3">C.B.Clarke</strain>
        <tissue evidence="3">Leaf</tissue>
    </source>
</reference>
<organism evidence="3 4">
    <name type="scientific">Carex littledalei</name>
    <dbReference type="NCBI Taxonomy" id="544730"/>
    <lineage>
        <taxon>Eukaryota</taxon>
        <taxon>Viridiplantae</taxon>
        <taxon>Streptophyta</taxon>
        <taxon>Embryophyta</taxon>
        <taxon>Tracheophyta</taxon>
        <taxon>Spermatophyta</taxon>
        <taxon>Magnoliopsida</taxon>
        <taxon>Liliopsida</taxon>
        <taxon>Poales</taxon>
        <taxon>Cyperaceae</taxon>
        <taxon>Cyperoideae</taxon>
        <taxon>Cariceae</taxon>
        <taxon>Carex</taxon>
        <taxon>Carex subgen. Euthyceras</taxon>
    </lineage>
</organism>
<feature type="chain" id="PRO_5032765631" evidence="2">
    <location>
        <begin position="28"/>
        <end position="99"/>
    </location>
</feature>
<feature type="signal peptide" evidence="2">
    <location>
        <begin position="1"/>
        <end position="27"/>
    </location>
</feature>
<feature type="region of interest" description="Disordered" evidence="1">
    <location>
        <begin position="58"/>
        <end position="99"/>
    </location>
</feature>
<protein>
    <submittedName>
        <fullName evidence="3">Uncharacterized protein</fullName>
    </submittedName>
</protein>
<evidence type="ECO:0000256" key="1">
    <source>
        <dbReference type="SAM" id="MobiDB-lite"/>
    </source>
</evidence>
<evidence type="ECO:0000313" key="3">
    <source>
        <dbReference type="EMBL" id="KAF3332817.1"/>
    </source>
</evidence>
<comment type="caution">
    <text evidence="3">The sequence shown here is derived from an EMBL/GenBank/DDBJ whole genome shotgun (WGS) entry which is preliminary data.</text>
</comment>